<evidence type="ECO:0000256" key="2">
    <source>
        <dbReference type="ARBA" id="ARBA00022723"/>
    </source>
</evidence>
<dbReference type="Pfam" id="PF21342">
    <property type="entry name" value="SoxA-TsdA_cyt-c"/>
    <property type="match status" value="1"/>
</dbReference>
<accession>A0ABP7LCR8</accession>
<feature type="region of interest" description="Disordered" evidence="5">
    <location>
        <begin position="306"/>
        <end position="326"/>
    </location>
</feature>
<dbReference type="InterPro" id="IPR036909">
    <property type="entry name" value="Cyt_c-like_dom_sf"/>
</dbReference>
<dbReference type="SUPFAM" id="SSF46626">
    <property type="entry name" value="Cytochrome c"/>
    <property type="match status" value="2"/>
</dbReference>
<keyword evidence="1 4" id="KW-0349">Heme</keyword>
<protein>
    <submittedName>
        <fullName evidence="8">C-type cytochrome</fullName>
    </submittedName>
</protein>
<dbReference type="EMBL" id="BAAAZT010000023">
    <property type="protein sequence ID" value="GAA3898506.1"/>
    <property type="molecule type" value="Genomic_DNA"/>
</dbReference>
<evidence type="ECO:0000256" key="1">
    <source>
        <dbReference type="ARBA" id="ARBA00022617"/>
    </source>
</evidence>
<sequence>MNLPKSRWRLTGGAVSLLGASALGFSLAAAAQNAEVERDYQIQLPEPPAGEVTFTPPAEAELGSDKYADMVRKGRDLFINTQSLRGENVFNEQNCANCHLDAGRLAHSAPMWASFGMYPAYRGKNDRVNTLSDRIQGCFTYSMNGVPPEKGSDELVAMQTYLHWMATGAPNNTAMPGRSYPTLDDPAQAPDRERGAEVYANQCAVCHGDSGGGQKVGERQVFPPLWGDGAFNWGAGMHRINTAANFIHANMPLGKPYSLSEQQAWDVAAFVNSHERPQDPRRRTVDSIDKTQELFHQHNGLYGEEIDGKRLGDHANFGENPQPLDG</sequence>
<dbReference type="Pfam" id="PF13442">
    <property type="entry name" value="Cytochrome_CBB3"/>
    <property type="match status" value="1"/>
</dbReference>
<feature type="signal peptide" evidence="6">
    <location>
        <begin position="1"/>
        <end position="31"/>
    </location>
</feature>
<evidence type="ECO:0000256" key="4">
    <source>
        <dbReference type="PROSITE-ProRule" id="PRU00433"/>
    </source>
</evidence>
<evidence type="ECO:0000313" key="8">
    <source>
        <dbReference type="EMBL" id="GAA3898506.1"/>
    </source>
</evidence>
<evidence type="ECO:0000259" key="7">
    <source>
        <dbReference type="PROSITE" id="PS51007"/>
    </source>
</evidence>
<dbReference type="RefSeq" id="WP_344702261.1">
    <property type="nucleotide sequence ID" value="NZ_BAAAZT010000023.1"/>
</dbReference>
<organism evidence="8 9">
    <name type="scientific">Halomonas cibimaris</name>
    <dbReference type="NCBI Taxonomy" id="657012"/>
    <lineage>
        <taxon>Bacteria</taxon>
        <taxon>Pseudomonadati</taxon>
        <taxon>Pseudomonadota</taxon>
        <taxon>Gammaproteobacteria</taxon>
        <taxon>Oceanospirillales</taxon>
        <taxon>Halomonadaceae</taxon>
        <taxon>Halomonas</taxon>
    </lineage>
</organism>
<feature type="domain" description="Cytochrome c" evidence="7">
    <location>
        <begin position="81"/>
        <end position="166"/>
    </location>
</feature>
<keyword evidence="6" id="KW-0732">Signal</keyword>
<evidence type="ECO:0000313" key="9">
    <source>
        <dbReference type="Proteomes" id="UP001500133"/>
    </source>
</evidence>
<gene>
    <name evidence="8" type="ORF">GCM10022228_06470</name>
</gene>
<name>A0ABP7LCR8_9GAMM</name>
<dbReference type="PANTHER" id="PTHR35008:SF9">
    <property type="entry name" value="CYTOCHROME C DOMAIN-CONTAINING PROTEIN"/>
    <property type="match status" value="1"/>
</dbReference>
<keyword evidence="2 4" id="KW-0479">Metal-binding</keyword>
<dbReference type="Gene3D" id="1.10.760.10">
    <property type="entry name" value="Cytochrome c-like domain"/>
    <property type="match status" value="2"/>
</dbReference>
<evidence type="ECO:0000256" key="3">
    <source>
        <dbReference type="ARBA" id="ARBA00023004"/>
    </source>
</evidence>
<feature type="chain" id="PRO_5045352647" evidence="6">
    <location>
        <begin position="32"/>
        <end position="326"/>
    </location>
</feature>
<evidence type="ECO:0000256" key="5">
    <source>
        <dbReference type="SAM" id="MobiDB-lite"/>
    </source>
</evidence>
<dbReference type="Proteomes" id="UP001500133">
    <property type="component" value="Unassembled WGS sequence"/>
</dbReference>
<dbReference type="PANTHER" id="PTHR35008">
    <property type="entry name" value="BLL4482 PROTEIN-RELATED"/>
    <property type="match status" value="1"/>
</dbReference>
<dbReference type="InterPro" id="IPR009056">
    <property type="entry name" value="Cyt_c-like_dom"/>
</dbReference>
<reference evidence="9" key="1">
    <citation type="journal article" date="2019" name="Int. J. Syst. Evol. Microbiol.">
        <title>The Global Catalogue of Microorganisms (GCM) 10K type strain sequencing project: providing services to taxonomists for standard genome sequencing and annotation.</title>
        <authorList>
            <consortium name="The Broad Institute Genomics Platform"/>
            <consortium name="The Broad Institute Genome Sequencing Center for Infectious Disease"/>
            <person name="Wu L."/>
            <person name="Ma J."/>
        </authorList>
    </citation>
    <scope>NUCLEOTIDE SEQUENCE [LARGE SCALE GENOMIC DNA]</scope>
    <source>
        <strain evidence="9">JCM 16914</strain>
    </source>
</reference>
<keyword evidence="9" id="KW-1185">Reference proteome</keyword>
<comment type="caution">
    <text evidence="8">The sequence shown here is derived from an EMBL/GenBank/DDBJ whole genome shotgun (WGS) entry which is preliminary data.</text>
</comment>
<proteinExistence type="predicted"/>
<dbReference type="InterPro" id="IPR051459">
    <property type="entry name" value="Cytochrome_c-type_DH"/>
</dbReference>
<keyword evidence="3 4" id="KW-0408">Iron</keyword>
<dbReference type="PROSITE" id="PS51007">
    <property type="entry name" value="CYTC"/>
    <property type="match status" value="2"/>
</dbReference>
<evidence type="ECO:0000256" key="6">
    <source>
        <dbReference type="SAM" id="SignalP"/>
    </source>
</evidence>
<feature type="domain" description="Cytochrome c" evidence="7">
    <location>
        <begin position="190"/>
        <end position="275"/>
    </location>
</feature>